<reference evidence="1 2" key="2">
    <citation type="journal article" date="2017" name="Antonie Van Leeuwenhoek">
        <title>Rhizobium rhizosphaerae sp. nov., a novel species isolated from rice rhizosphere.</title>
        <authorList>
            <person name="Zhao J.J."/>
            <person name="Zhang J."/>
            <person name="Zhang R.J."/>
            <person name="Zhang C.W."/>
            <person name="Yin H.Q."/>
            <person name="Zhang X.X."/>
        </authorList>
    </citation>
    <scope>NUCLEOTIDE SEQUENCE [LARGE SCALE GENOMIC DNA]</scope>
    <source>
        <strain evidence="1 2">ACAM 611</strain>
    </source>
</reference>
<accession>H5TEI1</accession>
<sequence length="52" mass="5931">MKEQKGKAVNTRAPLIDHVVYSKVIADTIKLIRKIVVKCPTISYSTSNYDFF</sequence>
<organism evidence="1 2">
    <name type="scientific">Glaciecola punicea ACAM 611</name>
    <dbReference type="NCBI Taxonomy" id="1121923"/>
    <lineage>
        <taxon>Bacteria</taxon>
        <taxon>Pseudomonadati</taxon>
        <taxon>Pseudomonadota</taxon>
        <taxon>Gammaproteobacteria</taxon>
        <taxon>Alteromonadales</taxon>
        <taxon>Alteromonadaceae</taxon>
        <taxon>Glaciecola</taxon>
    </lineage>
</organism>
<dbReference type="AlphaFoldDB" id="H5TEI1"/>
<keyword evidence="2" id="KW-1185">Reference proteome</keyword>
<comment type="caution">
    <text evidence="1">The sequence shown here is derived from an EMBL/GenBank/DDBJ whole genome shotgun (WGS) entry which is preliminary data.</text>
</comment>
<proteinExistence type="predicted"/>
<protein>
    <submittedName>
        <fullName evidence="1">Uncharacterized protein</fullName>
    </submittedName>
</protein>
<dbReference type="EMBL" id="BAET01000031">
    <property type="protein sequence ID" value="GAB56708.1"/>
    <property type="molecule type" value="Genomic_DNA"/>
</dbReference>
<reference evidence="1 2" key="1">
    <citation type="journal article" date="2012" name="J. Bacteriol.">
        <title>Genome sequence of proteorhodopsin-containing sea ice bacterium Glaciecola punicea ACAM 611T.</title>
        <authorList>
            <person name="Qin Q.-L."/>
            <person name="Xie B.-B."/>
            <person name="Shu Y.-L."/>
            <person name="Rong J.-C."/>
            <person name="Zhao D.-L."/>
            <person name="Zhang X.-Y."/>
            <person name="Chen X.-L."/>
            <person name="Zhou B.-C."/>
            <person name="Zhanga Y.-Z."/>
        </authorList>
    </citation>
    <scope>NUCLEOTIDE SEQUENCE [LARGE SCALE GENOMIC DNA]</scope>
    <source>
        <strain evidence="1 2">ACAM 611</strain>
    </source>
</reference>
<gene>
    <name evidence="1" type="ORF">GPUN_2593</name>
</gene>
<evidence type="ECO:0000313" key="1">
    <source>
        <dbReference type="EMBL" id="GAB56708.1"/>
    </source>
</evidence>
<evidence type="ECO:0000313" key="2">
    <source>
        <dbReference type="Proteomes" id="UP000053586"/>
    </source>
</evidence>
<dbReference type="Proteomes" id="UP000053586">
    <property type="component" value="Unassembled WGS sequence"/>
</dbReference>
<name>H5TEI1_9ALTE</name>